<organism evidence="3 4">
    <name type="scientific">Streptomyces hoynatensis</name>
    <dbReference type="NCBI Taxonomy" id="1141874"/>
    <lineage>
        <taxon>Bacteria</taxon>
        <taxon>Bacillati</taxon>
        <taxon>Actinomycetota</taxon>
        <taxon>Actinomycetes</taxon>
        <taxon>Kitasatosporales</taxon>
        <taxon>Streptomycetaceae</taxon>
        <taxon>Streptomyces</taxon>
    </lineage>
</organism>
<dbReference type="Gene3D" id="3.50.50.60">
    <property type="entry name" value="FAD/NAD(P)-binding domain"/>
    <property type="match status" value="1"/>
</dbReference>
<proteinExistence type="inferred from homology"/>
<keyword evidence="1" id="KW-0560">Oxidoreductase</keyword>
<dbReference type="RefSeq" id="WP_120677580.1">
    <property type="nucleotide sequence ID" value="NZ_RBAL01000004.1"/>
</dbReference>
<evidence type="ECO:0000313" key="3">
    <source>
        <dbReference type="EMBL" id="RKN43916.1"/>
    </source>
</evidence>
<comment type="caution">
    <text evidence="3">The sequence shown here is derived from an EMBL/GenBank/DDBJ whole genome shotgun (WGS) entry which is preliminary data.</text>
</comment>
<dbReference type="Proteomes" id="UP000272474">
    <property type="component" value="Unassembled WGS sequence"/>
</dbReference>
<keyword evidence="4" id="KW-1185">Reference proteome</keyword>
<evidence type="ECO:0000256" key="2">
    <source>
        <dbReference type="ARBA" id="ARBA00038396"/>
    </source>
</evidence>
<dbReference type="PANTHER" id="PTHR43747">
    <property type="entry name" value="FAD-BINDING PROTEIN"/>
    <property type="match status" value="1"/>
</dbReference>
<dbReference type="PANTHER" id="PTHR43747:SF5">
    <property type="entry name" value="FAD-BINDING DOMAIN-CONTAINING PROTEIN"/>
    <property type="match status" value="1"/>
</dbReference>
<dbReference type="GO" id="GO:0016491">
    <property type="term" value="F:oxidoreductase activity"/>
    <property type="evidence" value="ECO:0007669"/>
    <property type="project" value="UniProtKB-KW"/>
</dbReference>
<evidence type="ECO:0000256" key="1">
    <source>
        <dbReference type="ARBA" id="ARBA00023002"/>
    </source>
</evidence>
<comment type="similarity">
    <text evidence="2">Belongs to the flavin-dependent halogenase family. Bacterial tryptophan halogenase subfamily.</text>
</comment>
<dbReference type="SUPFAM" id="SSF51905">
    <property type="entry name" value="FAD/NAD(P)-binding domain"/>
    <property type="match status" value="1"/>
</dbReference>
<reference evidence="3 4" key="1">
    <citation type="journal article" date="2014" name="Int. J. Syst. Evol. Microbiol.">
        <title>Streptomyces hoynatensis sp. nov., isolated from deep marine sediment.</title>
        <authorList>
            <person name="Veyisoglu A."/>
            <person name="Sahin N."/>
        </authorList>
    </citation>
    <scope>NUCLEOTIDE SEQUENCE [LARGE SCALE GENOMIC DNA]</scope>
    <source>
        <strain evidence="3 4">KCTC 29097</strain>
    </source>
</reference>
<evidence type="ECO:0000313" key="4">
    <source>
        <dbReference type="Proteomes" id="UP000272474"/>
    </source>
</evidence>
<protein>
    <recommendedName>
        <fullName evidence="5">FAD-dependent oxidoreductase</fullName>
    </recommendedName>
</protein>
<name>A0A3A9Z9D6_9ACTN</name>
<dbReference type="OrthoDB" id="103324at2"/>
<sequence>MPANTTGPGDAERHDVIVLGSGLIASILAAALARQGIGVVLVDGPTDGRLVRGEMLTPPAPVLLRTIAARYGLPEVAHLASFDELSEATGPSSGRERCHSFLYHRAGRPLDPSEVLQLNPPDVPPEPNLYRPDVDAYLLRTALAHGARAVLDSPVRGVEVRRDGVLLTTGSGRRLLGGYLVDASDRDSPFVAALGLREEPTGLRLRTRSLYTHMSGLTEVGSVYGGPSFAPPRPWEEGSVHHVFAGGHLSVYGFGNHPRATHGLSAVCLTLDVDRHPRGESPEAEFSAFLDAYPSVAPLFAAAKPEAPWEATGRQQYSSARTVGERWCVIGEAAGYVDPFFNRGLITGLEQANGLAWRLIEAARAGHFGRDRFAPLERMGRELLAAQDGLVSMMLASTHEHITWRTALSLLETGLRFGQFVPAGAVGALLGTGSDAELRKLEEIDHYGSVFPGHHGYNELLATAREEFTAAAAGERDPGETAAGVLARLRGADFVPDFFVLDTVDRFPPQLGPADILRLEEWARNGAPADVAAIALSAVATVRGRMAAQG</sequence>
<dbReference type="InterPro" id="IPR050816">
    <property type="entry name" value="Flavin-dep_Halogenase_NPB"/>
</dbReference>
<evidence type="ECO:0008006" key="5">
    <source>
        <dbReference type="Google" id="ProtNLM"/>
    </source>
</evidence>
<accession>A0A3A9Z9D6</accession>
<dbReference type="AlphaFoldDB" id="A0A3A9Z9D6"/>
<dbReference type="EMBL" id="RBAL01000004">
    <property type="protein sequence ID" value="RKN43916.1"/>
    <property type="molecule type" value="Genomic_DNA"/>
</dbReference>
<gene>
    <name evidence="3" type="ORF">D7294_09515</name>
</gene>
<dbReference type="InterPro" id="IPR036188">
    <property type="entry name" value="FAD/NAD-bd_sf"/>
</dbReference>